<reference evidence="3 4" key="1">
    <citation type="submission" date="2022-12" db="EMBL/GenBank/DDBJ databases">
        <title>Chromosome-level genome assembly of true bugs.</title>
        <authorList>
            <person name="Ma L."/>
            <person name="Li H."/>
        </authorList>
    </citation>
    <scope>NUCLEOTIDE SEQUENCE [LARGE SCALE GENOMIC DNA]</scope>
    <source>
        <strain evidence="3">Lab_2022b</strain>
    </source>
</reference>
<organism evidence="3 4">
    <name type="scientific">Rhynocoris fuscipes</name>
    <dbReference type="NCBI Taxonomy" id="488301"/>
    <lineage>
        <taxon>Eukaryota</taxon>
        <taxon>Metazoa</taxon>
        <taxon>Ecdysozoa</taxon>
        <taxon>Arthropoda</taxon>
        <taxon>Hexapoda</taxon>
        <taxon>Insecta</taxon>
        <taxon>Pterygota</taxon>
        <taxon>Neoptera</taxon>
        <taxon>Paraneoptera</taxon>
        <taxon>Hemiptera</taxon>
        <taxon>Heteroptera</taxon>
        <taxon>Panheteroptera</taxon>
        <taxon>Cimicomorpha</taxon>
        <taxon>Reduviidae</taxon>
        <taxon>Harpactorinae</taxon>
        <taxon>Harpactorini</taxon>
        <taxon>Rhynocoris</taxon>
    </lineage>
</organism>
<sequence length="106" mass="11160">MKGYFVALLAIACIIALAECKKKPKATSQGSGKVQTGKKNKANIKMSTNANGKNVKTSSSMKATSSKNKGSTKGKASTSVKGGRKKRFTDGLDDIYVDDSVSVRDP</sequence>
<name>A0AAW1CH54_9HEMI</name>
<evidence type="ECO:0000256" key="1">
    <source>
        <dbReference type="SAM" id="MobiDB-lite"/>
    </source>
</evidence>
<keyword evidence="4" id="KW-1185">Reference proteome</keyword>
<feature type="compositionally biased region" description="Low complexity" evidence="1">
    <location>
        <begin position="56"/>
        <end position="81"/>
    </location>
</feature>
<protein>
    <submittedName>
        <fullName evidence="3">Uncharacterized protein</fullName>
    </submittedName>
</protein>
<dbReference type="EMBL" id="JAPXFL010000064">
    <property type="protein sequence ID" value="KAK9496615.1"/>
    <property type="molecule type" value="Genomic_DNA"/>
</dbReference>
<evidence type="ECO:0000313" key="3">
    <source>
        <dbReference type="EMBL" id="KAK9496615.1"/>
    </source>
</evidence>
<evidence type="ECO:0000313" key="4">
    <source>
        <dbReference type="Proteomes" id="UP001461498"/>
    </source>
</evidence>
<comment type="caution">
    <text evidence="3">The sequence shown here is derived from an EMBL/GenBank/DDBJ whole genome shotgun (WGS) entry which is preliminary data.</text>
</comment>
<gene>
    <name evidence="3" type="ORF">O3M35_013098</name>
</gene>
<dbReference type="Proteomes" id="UP001461498">
    <property type="component" value="Unassembled WGS sequence"/>
</dbReference>
<proteinExistence type="predicted"/>
<feature type="signal peptide" evidence="2">
    <location>
        <begin position="1"/>
        <end position="20"/>
    </location>
</feature>
<accession>A0AAW1CH54</accession>
<keyword evidence="2" id="KW-0732">Signal</keyword>
<dbReference type="AlphaFoldDB" id="A0AAW1CH54"/>
<feature type="chain" id="PRO_5043900905" evidence="2">
    <location>
        <begin position="21"/>
        <end position="106"/>
    </location>
</feature>
<feature type="compositionally biased region" description="Polar residues" evidence="1">
    <location>
        <begin position="45"/>
        <end position="55"/>
    </location>
</feature>
<evidence type="ECO:0000256" key="2">
    <source>
        <dbReference type="SAM" id="SignalP"/>
    </source>
</evidence>
<feature type="region of interest" description="Disordered" evidence="1">
    <location>
        <begin position="23"/>
        <end position="87"/>
    </location>
</feature>